<protein>
    <recommendedName>
        <fullName evidence="8">Protein kinase domain-containing protein</fullName>
    </recommendedName>
</protein>
<reference evidence="9 10" key="1">
    <citation type="journal article" date="2022" name="Gigascience">
        <title>A chromosome-level genome assembly and annotation of the desert horned lizard, Phrynosoma platyrhinos, provides insight into chromosomal rearrangements among reptiles.</title>
        <authorList>
            <person name="Koochekian N."/>
            <person name="Ascanio A."/>
            <person name="Farleigh K."/>
            <person name="Card D.C."/>
            <person name="Schield D.R."/>
            <person name="Castoe T.A."/>
            <person name="Jezkova T."/>
        </authorList>
    </citation>
    <scope>NUCLEOTIDE SEQUENCE [LARGE SCALE GENOMIC DNA]</scope>
    <source>
        <strain evidence="9">NK-2021</strain>
    </source>
</reference>
<dbReference type="SUPFAM" id="SSF56112">
    <property type="entry name" value="Protein kinase-like (PK-like)"/>
    <property type="match status" value="1"/>
</dbReference>
<evidence type="ECO:0000256" key="3">
    <source>
        <dbReference type="ARBA" id="ARBA00022741"/>
    </source>
</evidence>
<keyword evidence="4" id="KW-0418">Kinase</keyword>
<comment type="caution">
    <text evidence="9">The sequence shown here is derived from an EMBL/GenBank/DDBJ whole genome shotgun (WGS) entry which is preliminary data.</text>
</comment>
<evidence type="ECO:0000256" key="6">
    <source>
        <dbReference type="PROSITE-ProRule" id="PRU10141"/>
    </source>
</evidence>
<dbReference type="PANTHER" id="PTHR24058">
    <property type="entry name" value="DUAL SPECIFICITY PROTEIN KINASE"/>
    <property type="match status" value="1"/>
</dbReference>
<dbReference type="PROSITE" id="PS00107">
    <property type="entry name" value="PROTEIN_KINASE_ATP"/>
    <property type="match status" value="1"/>
</dbReference>
<organism evidence="9 10">
    <name type="scientific">Phrynosoma platyrhinos</name>
    <name type="common">Desert horned lizard</name>
    <dbReference type="NCBI Taxonomy" id="52577"/>
    <lineage>
        <taxon>Eukaryota</taxon>
        <taxon>Metazoa</taxon>
        <taxon>Chordata</taxon>
        <taxon>Craniata</taxon>
        <taxon>Vertebrata</taxon>
        <taxon>Euteleostomi</taxon>
        <taxon>Lepidosauria</taxon>
        <taxon>Squamata</taxon>
        <taxon>Bifurcata</taxon>
        <taxon>Unidentata</taxon>
        <taxon>Episquamata</taxon>
        <taxon>Toxicofera</taxon>
        <taxon>Iguania</taxon>
        <taxon>Phrynosomatidae</taxon>
        <taxon>Phrynosomatinae</taxon>
        <taxon>Phrynosoma</taxon>
    </lineage>
</organism>
<keyword evidence="2" id="KW-0808">Transferase</keyword>
<dbReference type="EMBL" id="JAIPUX010000035">
    <property type="protein sequence ID" value="KAH0631469.1"/>
    <property type="molecule type" value="Genomic_DNA"/>
</dbReference>
<keyword evidence="10" id="KW-1185">Reference proteome</keyword>
<dbReference type="InterPro" id="IPR000719">
    <property type="entry name" value="Prot_kinase_dom"/>
</dbReference>
<dbReference type="Pfam" id="PF00069">
    <property type="entry name" value="Pkinase"/>
    <property type="match status" value="1"/>
</dbReference>
<evidence type="ECO:0000256" key="4">
    <source>
        <dbReference type="ARBA" id="ARBA00022777"/>
    </source>
</evidence>
<dbReference type="Proteomes" id="UP000826234">
    <property type="component" value="Unassembled WGS sequence"/>
</dbReference>
<evidence type="ECO:0000313" key="10">
    <source>
        <dbReference type="Proteomes" id="UP000826234"/>
    </source>
</evidence>
<keyword evidence="3 6" id="KW-0547">Nucleotide-binding</keyword>
<evidence type="ECO:0000259" key="8">
    <source>
        <dbReference type="PROSITE" id="PS50011"/>
    </source>
</evidence>
<sequence length="617" mass="71472">MVTIESESDFYDVFEILGKGTFGEVVKSWKRSTGEMVAIKILKNDSYRSRIIKNELKLLQTMSEVDSEQSHIVQFHEFFHDELKFYLVFELLEQNLFDFQKEHNFSPLPVRHIRTVTTQVLRALAKLKELSIIHADLKPENIMLVDQVRYPFRVKVIDFGSASIFNEVRYVKEPYIQSRFYRAPEILLGLPFCEKVDVWSLGCVMAELHLGWPLYPGNNEYDQIRYICETQGIPRPTLLNAARKAHLFFKRSQHPEMVNSWQLKTPAEYLSDTKVKSVERRKYVLKSLDQLETVNVHKMIYPDSEALAEYFDLRSMVELIKRMLTWDSHERITPSAALKHPYISTQPLKQNYDLTQYYQFCMRSLHESLPNQGKAMEEETQVYSVMEEEHFYSGQEPFNEENAHGIQRTTSQMDDLSIAEASREVPLKVWGEGPSGGLYEPLPGHTEVASGRRKPLHQNLHLHHEQQAQQEPILPYYRNRHGSPKHRKASHHAKLDPTFENLILLGQYSPEDTPNWEKESNTSTASLPESNARENPNYPKSLVPNTQQRGPTEAFEPAATTATTQLPGPTTWLSEEDWLSEHGMDRGAAPLKAVLHAPRNRHHQLQPPYLQHIASHH</sequence>
<proteinExistence type="predicted"/>
<feature type="region of interest" description="Disordered" evidence="7">
    <location>
        <begin position="510"/>
        <end position="552"/>
    </location>
</feature>
<gene>
    <name evidence="9" type="ORF">JD844_005803</name>
</gene>
<evidence type="ECO:0000256" key="5">
    <source>
        <dbReference type="ARBA" id="ARBA00022840"/>
    </source>
</evidence>
<evidence type="ECO:0000256" key="2">
    <source>
        <dbReference type="ARBA" id="ARBA00022679"/>
    </source>
</evidence>
<feature type="binding site" evidence="6">
    <location>
        <position position="40"/>
    </location>
    <ligand>
        <name>ATP</name>
        <dbReference type="ChEBI" id="CHEBI:30616"/>
    </ligand>
</feature>
<evidence type="ECO:0000256" key="1">
    <source>
        <dbReference type="ARBA" id="ARBA00022527"/>
    </source>
</evidence>
<dbReference type="PROSITE" id="PS50011">
    <property type="entry name" value="PROTEIN_KINASE_DOM"/>
    <property type="match status" value="1"/>
</dbReference>
<dbReference type="InterPro" id="IPR008271">
    <property type="entry name" value="Ser/Thr_kinase_AS"/>
</dbReference>
<accession>A0ABQ7TNT2</accession>
<evidence type="ECO:0000256" key="7">
    <source>
        <dbReference type="SAM" id="MobiDB-lite"/>
    </source>
</evidence>
<name>A0ABQ7TNT2_PHRPL</name>
<dbReference type="PROSITE" id="PS00108">
    <property type="entry name" value="PROTEIN_KINASE_ST"/>
    <property type="match status" value="1"/>
</dbReference>
<evidence type="ECO:0000313" key="9">
    <source>
        <dbReference type="EMBL" id="KAH0631469.1"/>
    </source>
</evidence>
<dbReference type="Gene3D" id="3.30.200.20">
    <property type="entry name" value="Phosphorylase Kinase, domain 1"/>
    <property type="match status" value="1"/>
</dbReference>
<dbReference type="InterPro" id="IPR050494">
    <property type="entry name" value="Ser_Thr_dual-spec_kinase"/>
</dbReference>
<feature type="domain" description="Protein kinase" evidence="8">
    <location>
        <begin position="11"/>
        <end position="343"/>
    </location>
</feature>
<dbReference type="InterPro" id="IPR011009">
    <property type="entry name" value="Kinase-like_dom_sf"/>
</dbReference>
<keyword evidence="5 6" id="KW-0067">ATP-binding</keyword>
<dbReference type="InterPro" id="IPR017441">
    <property type="entry name" value="Protein_kinase_ATP_BS"/>
</dbReference>
<dbReference type="Gene3D" id="1.10.510.10">
    <property type="entry name" value="Transferase(Phosphotransferase) domain 1"/>
    <property type="match status" value="1"/>
</dbReference>
<dbReference type="PANTHER" id="PTHR24058:SF46">
    <property type="entry name" value="HOMEODOMAIN-INTERACTING PROTEIN KINASE 4"/>
    <property type="match status" value="1"/>
</dbReference>
<keyword evidence="1" id="KW-0723">Serine/threonine-protein kinase</keyword>
<dbReference type="SMART" id="SM00220">
    <property type="entry name" value="S_TKc"/>
    <property type="match status" value="1"/>
</dbReference>